<dbReference type="GO" id="GO:1990281">
    <property type="term" value="C:efflux pump complex"/>
    <property type="evidence" value="ECO:0007669"/>
    <property type="project" value="TreeGrafter"/>
</dbReference>
<evidence type="ECO:0000256" key="3">
    <source>
        <dbReference type="SAM" id="SignalP"/>
    </source>
</evidence>
<feature type="domain" description="YknX-like C-terminal permuted SH3-like" evidence="4">
    <location>
        <begin position="323"/>
        <end position="390"/>
    </location>
</feature>
<dbReference type="InParanoid" id="W0RQ40"/>
<dbReference type="Gene3D" id="2.40.420.20">
    <property type="match status" value="1"/>
</dbReference>
<dbReference type="InterPro" id="IPR006311">
    <property type="entry name" value="TAT_signal"/>
</dbReference>
<dbReference type="Gene3D" id="1.10.287.470">
    <property type="entry name" value="Helix hairpin bin"/>
    <property type="match status" value="1"/>
</dbReference>
<dbReference type="SUPFAM" id="SSF111369">
    <property type="entry name" value="HlyD-like secretion proteins"/>
    <property type="match status" value="1"/>
</dbReference>
<feature type="chain" id="PRO_5004794422" evidence="3">
    <location>
        <begin position="22"/>
        <end position="392"/>
    </location>
</feature>
<evidence type="ECO:0000256" key="2">
    <source>
        <dbReference type="SAM" id="Coils"/>
    </source>
</evidence>
<dbReference type="OrthoDB" id="9791520at2"/>
<gene>
    <name evidence="5" type="ORF">J421_5062</name>
</gene>
<evidence type="ECO:0000256" key="1">
    <source>
        <dbReference type="ARBA" id="ARBA00009477"/>
    </source>
</evidence>
<evidence type="ECO:0000313" key="5">
    <source>
        <dbReference type="EMBL" id="AHG92597.1"/>
    </source>
</evidence>
<dbReference type="KEGG" id="gba:J421_5062"/>
<name>W0RQ40_9BACT</name>
<comment type="similarity">
    <text evidence="1">Belongs to the membrane fusion protein (MFP) (TC 8.A.1) family.</text>
</comment>
<dbReference type="PANTHER" id="PTHR30469">
    <property type="entry name" value="MULTIDRUG RESISTANCE PROTEIN MDTA"/>
    <property type="match status" value="1"/>
</dbReference>
<dbReference type="AlphaFoldDB" id="W0RQ40"/>
<organism evidence="5 6">
    <name type="scientific">Gemmatirosa kalamazoonensis</name>
    <dbReference type="NCBI Taxonomy" id="861299"/>
    <lineage>
        <taxon>Bacteria</taxon>
        <taxon>Pseudomonadati</taxon>
        <taxon>Gemmatimonadota</taxon>
        <taxon>Gemmatimonadia</taxon>
        <taxon>Gemmatimonadales</taxon>
        <taxon>Gemmatimonadaceae</taxon>
        <taxon>Gemmatirosa</taxon>
    </lineage>
</organism>
<dbReference type="NCBIfam" id="TIGR01730">
    <property type="entry name" value="RND_mfp"/>
    <property type="match status" value="1"/>
</dbReference>
<reference evidence="5 6" key="1">
    <citation type="journal article" date="2014" name="Genome Announc.">
        <title>Genome Sequence and Methylome of Soil Bacterium Gemmatirosa kalamazoonensis KBS708T, a Member of the Rarely Cultivated Gemmatimonadetes Phylum.</title>
        <authorList>
            <person name="Debruyn J.M."/>
            <person name="Radosevich M."/>
            <person name="Wommack K.E."/>
            <person name="Polson S.W."/>
            <person name="Hauser L.J."/>
            <person name="Fawaz M.N."/>
            <person name="Korlach J."/>
            <person name="Tsai Y.C."/>
        </authorList>
    </citation>
    <scope>NUCLEOTIDE SEQUENCE [LARGE SCALE GENOMIC DNA]</scope>
    <source>
        <strain evidence="5 6">KBS708</strain>
        <plasmid evidence="6">Plasmid 1</plasmid>
    </source>
</reference>
<dbReference type="Pfam" id="PF25989">
    <property type="entry name" value="YknX_C"/>
    <property type="match status" value="1"/>
</dbReference>
<keyword evidence="6" id="KW-1185">Reference proteome</keyword>
<dbReference type="PANTHER" id="PTHR30469:SF15">
    <property type="entry name" value="HLYD FAMILY OF SECRETION PROTEINS"/>
    <property type="match status" value="1"/>
</dbReference>
<dbReference type="HOGENOM" id="CLU_018816_14_5_0"/>
<dbReference type="PROSITE" id="PS51318">
    <property type="entry name" value="TAT"/>
    <property type="match status" value="1"/>
</dbReference>
<dbReference type="Gene3D" id="2.40.50.100">
    <property type="match status" value="1"/>
</dbReference>
<keyword evidence="3" id="KW-0732">Signal</keyword>
<dbReference type="Proteomes" id="UP000019151">
    <property type="component" value="Plasmid 1"/>
</dbReference>
<accession>W0RQ40</accession>
<sequence length="392" mass="40906">MKKRSKMRRALIAATAVAVVAAVTGALRPKAAEVETAVVRRAPMRVTVDADGRTRVRDRYVLAAPVAGRLARLPFAEGAVVRAGDVVARLAPVPLDEPSARQARSRLDAARAAASEAAAQVTLAEASLEQAQRDEERTRRLVAAGALAPRAAEESALATVTRAVALASARGRATSARADVAQAQAALLYAGEGAAVVLVRAPAAGRVLRLPERSERVVAPGTVIAEIGDTRGLEVVVDVLSSDAARVRPGMPVVVERWGADRAASRDTGRVRLVEPAASTKISALGVEEQRVNVIVDVPNATVPLGDGFRVDVRIVVWSASDALTAPAGALVRAGRAWAVYAVRGGRVRVQHVELGELGDGAAQILGGLRESDTVVVFPSDKLRPGARVTTR</sequence>
<feature type="signal peptide" evidence="3">
    <location>
        <begin position="1"/>
        <end position="21"/>
    </location>
</feature>
<feature type="coiled-coil region" evidence="2">
    <location>
        <begin position="100"/>
        <end position="134"/>
    </location>
</feature>
<dbReference type="GO" id="GO:0015562">
    <property type="term" value="F:efflux transmembrane transporter activity"/>
    <property type="evidence" value="ECO:0007669"/>
    <property type="project" value="TreeGrafter"/>
</dbReference>
<proteinExistence type="inferred from homology"/>
<dbReference type="Gene3D" id="2.40.30.170">
    <property type="match status" value="1"/>
</dbReference>
<geneLocation type="plasmid" evidence="5 6">
    <name>1</name>
</geneLocation>
<keyword evidence="2" id="KW-0175">Coiled coil</keyword>
<evidence type="ECO:0000313" key="6">
    <source>
        <dbReference type="Proteomes" id="UP000019151"/>
    </source>
</evidence>
<protein>
    <submittedName>
        <fullName evidence="5">Efflux transporter, RND family, MFP subunit</fullName>
    </submittedName>
</protein>
<dbReference type="PATRIC" id="fig|861299.3.peg.5115"/>
<dbReference type="InterPro" id="IPR006143">
    <property type="entry name" value="RND_pump_MFP"/>
</dbReference>
<dbReference type="EMBL" id="CP007129">
    <property type="protein sequence ID" value="AHG92597.1"/>
    <property type="molecule type" value="Genomic_DNA"/>
</dbReference>
<evidence type="ECO:0000259" key="4">
    <source>
        <dbReference type="Pfam" id="PF25989"/>
    </source>
</evidence>
<dbReference type="InterPro" id="IPR058637">
    <property type="entry name" value="YknX-like_C"/>
</dbReference>
<keyword evidence="5" id="KW-0614">Plasmid</keyword>
<dbReference type="RefSeq" id="WP_025413931.1">
    <property type="nucleotide sequence ID" value="NZ_CP007129.1"/>
</dbReference>